<name>A0A368GJY8_ANCCA</name>
<gene>
    <name evidence="2" type="ORF">ANCCAN_10675</name>
</gene>
<protein>
    <submittedName>
        <fullName evidence="2">Uncharacterized protein</fullName>
    </submittedName>
</protein>
<comment type="caution">
    <text evidence="2">The sequence shown here is derived from an EMBL/GenBank/DDBJ whole genome shotgun (WGS) entry which is preliminary data.</text>
</comment>
<feature type="region of interest" description="Disordered" evidence="1">
    <location>
        <begin position="1"/>
        <end position="21"/>
    </location>
</feature>
<organism evidence="2 3">
    <name type="scientific">Ancylostoma caninum</name>
    <name type="common">Dog hookworm</name>
    <dbReference type="NCBI Taxonomy" id="29170"/>
    <lineage>
        <taxon>Eukaryota</taxon>
        <taxon>Metazoa</taxon>
        <taxon>Ecdysozoa</taxon>
        <taxon>Nematoda</taxon>
        <taxon>Chromadorea</taxon>
        <taxon>Rhabditida</taxon>
        <taxon>Rhabditina</taxon>
        <taxon>Rhabditomorpha</taxon>
        <taxon>Strongyloidea</taxon>
        <taxon>Ancylostomatidae</taxon>
        <taxon>Ancylostomatinae</taxon>
        <taxon>Ancylostoma</taxon>
    </lineage>
</organism>
<dbReference type="Proteomes" id="UP000252519">
    <property type="component" value="Unassembled WGS sequence"/>
</dbReference>
<evidence type="ECO:0000313" key="3">
    <source>
        <dbReference type="Proteomes" id="UP000252519"/>
    </source>
</evidence>
<keyword evidence="3" id="KW-1185">Reference proteome</keyword>
<dbReference type="AlphaFoldDB" id="A0A368GJY8"/>
<dbReference type="EMBL" id="JOJR01000160">
    <property type="protein sequence ID" value="RCN43350.1"/>
    <property type="molecule type" value="Genomic_DNA"/>
</dbReference>
<feature type="compositionally biased region" description="Polar residues" evidence="1">
    <location>
        <begin position="8"/>
        <end position="18"/>
    </location>
</feature>
<proteinExistence type="predicted"/>
<evidence type="ECO:0000256" key="1">
    <source>
        <dbReference type="SAM" id="MobiDB-lite"/>
    </source>
</evidence>
<evidence type="ECO:0000313" key="2">
    <source>
        <dbReference type="EMBL" id="RCN43350.1"/>
    </source>
</evidence>
<reference evidence="2 3" key="1">
    <citation type="submission" date="2014-10" db="EMBL/GenBank/DDBJ databases">
        <title>Draft genome of the hookworm Ancylostoma caninum.</title>
        <authorList>
            <person name="Mitreva M."/>
        </authorList>
    </citation>
    <scope>NUCLEOTIDE SEQUENCE [LARGE SCALE GENOMIC DNA]</scope>
    <source>
        <strain evidence="2 3">Baltimore</strain>
    </source>
</reference>
<accession>A0A368GJY8</accession>
<sequence>MDGKENARTTTIGQSRSGPCTPVKSEIRIPGSMTSFPKFAINSVPDYRDSNQYAFFALLIDSLVVHHLNL</sequence>